<dbReference type="GO" id="GO:0008713">
    <property type="term" value="F:ADP-heptose-lipopolysaccharide heptosyltransferase activity"/>
    <property type="evidence" value="ECO:0007669"/>
    <property type="project" value="UniProtKB-EC"/>
</dbReference>
<protein>
    <recommendedName>
        <fullName evidence="4">lipopolysaccharide heptosyltransferase II</fullName>
        <ecNumber evidence="4">2.4.99.24</ecNumber>
    </recommendedName>
</protein>
<dbReference type="PANTHER" id="PTHR30160:SF7">
    <property type="entry name" value="ADP-HEPTOSE--LPS HEPTOSYLTRANSFERASE 2"/>
    <property type="match status" value="1"/>
</dbReference>
<dbReference type="InterPro" id="IPR002201">
    <property type="entry name" value="Glyco_trans_9"/>
</dbReference>
<evidence type="ECO:0000313" key="6">
    <source>
        <dbReference type="EMBL" id="VAW97932.1"/>
    </source>
</evidence>
<dbReference type="FunFam" id="3.40.50.2000:FF:000023">
    <property type="entry name" value="ADP-heptose--LPS heptosyltransferase II"/>
    <property type="match status" value="1"/>
</dbReference>
<reference evidence="6" key="1">
    <citation type="submission" date="2018-06" db="EMBL/GenBank/DDBJ databases">
        <authorList>
            <person name="Zhirakovskaya E."/>
        </authorList>
    </citation>
    <scope>NUCLEOTIDE SEQUENCE</scope>
</reference>
<keyword evidence="2 6" id="KW-0808">Transferase</keyword>
<dbReference type="EMBL" id="UOFS01000034">
    <property type="protein sequence ID" value="VAW97932.1"/>
    <property type="molecule type" value="Genomic_DNA"/>
</dbReference>
<dbReference type="InterPro" id="IPR051199">
    <property type="entry name" value="LPS_LOS_Heptosyltrfase"/>
</dbReference>
<dbReference type="EC" id="2.4.99.24" evidence="4"/>
<sequence>MVMAQSLFIHLKKQNPNIKIDVLAPEWSVALIARMPQVSTAISLAVKHGVLDLKIRYKTAVRLRQNNYQQAIITPRSIKAALLPFFAKIPQRTGYRGEHRYGLLNDIRPLNKKLLTQTVQRYVFLGNTDAENNTIPVIDYPKLEVKASKIKDLLHHLKLNLNKPIIALLPGAEYGPAKQWPVEYFKELATKVTALGFQVWVMGSEKDKTTASQIIDSTSDTHFNLCGKTALVDVVDLLSLVQYAVSNDSGLMHVACATNVTVIALYGSSSPSYTPPLHQDAIVMYKNLECSPCFKRQCQFKHLNCLKHITVAEVLEKIKQSY</sequence>
<dbReference type="GO" id="GO:0005829">
    <property type="term" value="C:cytosol"/>
    <property type="evidence" value="ECO:0007669"/>
    <property type="project" value="TreeGrafter"/>
</dbReference>
<evidence type="ECO:0000256" key="2">
    <source>
        <dbReference type="ARBA" id="ARBA00022679"/>
    </source>
</evidence>
<dbReference type="NCBIfam" id="TIGR02195">
    <property type="entry name" value="heptsyl_trn_II"/>
    <property type="match status" value="1"/>
</dbReference>
<evidence type="ECO:0000256" key="4">
    <source>
        <dbReference type="ARBA" id="ARBA00044042"/>
    </source>
</evidence>
<dbReference type="CDD" id="cd03789">
    <property type="entry name" value="GT9_LPS_heptosyltransferase"/>
    <property type="match status" value="1"/>
</dbReference>
<comment type="similarity">
    <text evidence="3">Belongs to the glycosyltransferase 9 family.</text>
</comment>
<dbReference type="GO" id="GO:0009244">
    <property type="term" value="P:lipopolysaccharide core region biosynthetic process"/>
    <property type="evidence" value="ECO:0007669"/>
    <property type="project" value="TreeGrafter"/>
</dbReference>
<name>A0A3B1ADC2_9ZZZZ</name>
<comment type="catalytic activity">
    <reaction evidence="5">
        <text>an L-alpha-D-Hep-(1-&gt;5)-[alpha-Kdo-(2-&gt;4)]-alpha-Kdo-(2-&gt;6)-lipid A + ADP-L-glycero-beta-D-manno-heptose = an L-alpha-D-Hep-(1-&gt;3)-L-alpha-D-Hep-(1-&gt;5)-[alpha-Kdo-(2-&gt;4)]-alpha-Kdo-(2-&gt;6)-lipid A + ADP + H(+)</text>
        <dbReference type="Rhea" id="RHEA:74071"/>
        <dbReference type="ChEBI" id="CHEBI:15378"/>
        <dbReference type="ChEBI" id="CHEBI:61506"/>
        <dbReference type="ChEBI" id="CHEBI:193068"/>
        <dbReference type="ChEBI" id="CHEBI:193069"/>
        <dbReference type="ChEBI" id="CHEBI:456216"/>
        <dbReference type="EC" id="2.4.99.24"/>
    </reaction>
</comment>
<evidence type="ECO:0000256" key="1">
    <source>
        <dbReference type="ARBA" id="ARBA00022676"/>
    </source>
</evidence>
<dbReference type="Gene3D" id="3.40.50.2000">
    <property type="entry name" value="Glycogen Phosphorylase B"/>
    <property type="match status" value="2"/>
</dbReference>
<dbReference type="InterPro" id="IPR011910">
    <property type="entry name" value="RfaF"/>
</dbReference>
<proteinExistence type="inferred from homology"/>
<dbReference type="Pfam" id="PF01075">
    <property type="entry name" value="Glyco_transf_9"/>
    <property type="match status" value="1"/>
</dbReference>
<accession>A0A3B1ADC2</accession>
<dbReference type="SUPFAM" id="SSF53756">
    <property type="entry name" value="UDP-Glycosyltransferase/glycogen phosphorylase"/>
    <property type="match status" value="1"/>
</dbReference>
<gene>
    <name evidence="6" type="ORF">MNBD_GAMMA22-396</name>
</gene>
<organism evidence="6">
    <name type="scientific">hydrothermal vent metagenome</name>
    <dbReference type="NCBI Taxonomy" id="652676"/>
    <lineage>
        <taxon>unclassified sequences</taxon>
        <taxon>metagenomes</taxon>
        <taxon>ecological metagenomes</taxon>
    </lineage>
</organism>
<keyword evidence="1" id="KW-0328">Glycosyltransferase</keyword>
<dbReference type="PANTHER" id="PTHR30160">
    <property type="entry name" value="TETRAACYLDISACCHARIDE 4'-KINASE-RELATED"/>
    <property type="match status" value="1"/>
</dbReference>
<evidence type="ECO:0000256" key="5">
    <source>
        <dbReference type="ARBA" id="ARBA00047503"/>
    </source>
</evidence>
<dbReference type="AlphaFoldDB" id="A0A3B1ADC2"/>
<evidence type="ECO:0000256" key="3">
    <source>
        <dbReference type="ARBA" id="ARBA00043995"/>
    </source>
</evidence>